<keyword evidence="5" id="KW-1185">Reference proteome</keyword>
<protein>
    <submittedName>
        <fullName evidence="4">Response regulator</fullName>
    </submittedName>
</protein>
<evidence type="ECO:0000256" key="1">
    <source>
        <dbReference type="ARBA" id="ARBA00022553"/>
    </source>
</evidence>
<evidence type="ECO:0000256" key="2">
    <source>
        <dbReference type="PROSITE-ProRule" id="PRU00169"/>
    </source>
</evidence>
<dbReference type="InterPro" id="IPR001789">
    <property type="entry name" value="Sig_transdc_resp-reg_receiver"/>
</dbReference>
<dbReference type="EMBL" id="JACHVC010000006">
    <property type="protein sequence ID" value="MBC2605310.1"/>
    <property type="molecule type" value="Genomic_DNA"/>
</dbReference>
<evidence type="ECO:0000313" key="5">
    <source>
        <dbReference type="Proteomes" id="UP000526501"/>
    </source>
</evidence>
<keyword evidence="1 2" id="KW-0597">Phosphoprotein</keyword>
<dbReference type="InterPro" id="IPR011006">
    <property type="entry name" value="CheY-like_superfamily"/>
</dbReference>
<proteinExistence type="predicted"/>
<dbReference type="PANTHER" id="PTHR44591">
    <property type="entry name" value="STRESS RESPONSE REGULATOR PROTEIN 1"/>
    <property type="match status" value="1"/>
</dbReference>
<dbReference type="SMART" id="SM00448">
    <property type="entry name" value="REC"/>
    <property type="match status" value="1"/>
</dbReference>
<evidence type="ECO:0000259" key="3">
    <source>
        <dbReference type="PROSITE" id="PS50110"/>
    </source>
</evidence>
<dbReference type="CDD" id="cd00156">
    <property type="entry name" value="REC"/>
    <property type="match status" value="1"/>
</dbReference>
<reference evidence="4 5" key="1">
    <citation type="submission" date="2020-07" db="EMBL/GenBank/DDBJ databases">
        <authorList>
            <person name="Feng X."/>
        </authorList>
    </citation>
    <scope>NUCLEOTIDE SEQUENCE [LARGE SCALE GENOMIC DNA]</scope>
    <source>
        <strain evidence="4 5">JCM23202</strain>
    </source>
</reference>
<comment type="caution">
    <text evidence="4">The sequence shown here is derived from an EMBL/GenBank/DDBJ whole genome shotgun (WGS) entry which is preliminary data.</text>
</comment>
<gene>
    <name evidence="4" type="ORF">H5P27_04555</name>
</gene>
<dbReference type="Gene3D" id="3.40.50.2300">
    <property type="match status" value="1"/>
</dbReference>
<dbReference type="InterPro" id="IPR050595">
    <property type="entry name" value="Bact_response_regulator"/>
</dbReference>
<accession>A0A7X1B6J7</accession>
<dbReference type="SUPFAM" id="SSF52172">
    <property type="entry name" value="CheY-like"/>
    <property type="match status" value="1"/>
</dbReference>
<sequence>MSNSKNKHRVIVVEDDRTSRAIITRILEKAGYDVLEFGEGRDALHFASMNAPRAMIIDVMLPDMQGTAIAEEISAKLNSRFTKCIFLTGLLTGKSDQKKYFFDIEGKRYRALPKPVRKSRLLNLLDDAISASIEDERNAEAAQASLEASKEVERLAKIQKKKVAIEEEVETDQSLSL</sequence>
<dbReference type="PANTHER" id="PTHR44591:SF3">
    <property type="entry name" value="RESPONSE REGULATORY DOMAIN-CONTAINING PROTEIN"/>
    <property type="match status" value="1"/>
</dbReference>
<dbReference type="Pfam" id="PF00072">
    <property type="entry name" value="Response_reg"/>
    <property type="match status" value="1"/>
</dbReference>
<evidence type="ECO:0000313" key="4">
    <source>
        <dbReference type="EMBL" id="MBC2605310.1"/>
    </source>
</evidence>
<dbReference type="PROSITE" id="PS50110">
    <property type="entry name" value="RESPONSE_REGULATORY"/>
    <property type="match status" value="1"/>
</dbReference>
<dbReference type="AlphaFoldDB" id="A0A7X1B6J7"/>
<organism evidence="4 5">
    <name type="scientific">Pelagicoccus albus</name>
    <dbReference type="NCBI Taxonomy" id="415222"/>
    <lineage>
        <taxon>Bacteria</taxon>
        <taxon>Pseudomonadati</taxon>
        <taxon>Verrucomicrobiota</taxon>
        <taxon>Opitutia</taxon>
        <taxon>Puniceicoccales</taxon>
        <taxon>Pelagicoccaceae</taxon>
        <taxon>Pelagicoccus</taxon>
    </lineage>
</organism>
<name>A0A7X1B6J7_9BACT</name>
<dbReference type="Proteomes" id="UP000526501">
    <property type="component" value="Unassembled WGS sequence"/>
</dbReference>
<dbReference type="GO" id="GO:0000160">
    <property type="term" value="P:phosphorelay signal transduction system"/>
    <property type="evidence" value="ECO:0007669"/>
    <property type="project" value="InterPro"/>
</dbReference>
<feature type="modified residue" description="4-aspartylphosphate" evidence="2">
    <location>
        <position position="58"/>
    </location>
</feature>
<feature type="domain" description="Response regulatory" evidence="3">
    <location>
        <begin position="9"/>
        <end position="129"/>
    </location>
</feature>
<dbReference type="RefSeq" id="WP_185659194.1">
    <property type="nucleotide sequence ID" value="NZ_CAWPOO010000006.1"/>
</dbReference>